<comment type="caution">
    <text evidence="2">The sequence shown here is derived from an EMBL/GenBank/DDBJ whole genome shotgun (WGS) entry which is preliminary data.</text>
</comment>
<reference evidence="2" key="2">
    <citation type="submission" date="2015-03" db="EMBL/GenBank/DDBJ databases">
        <title>Genome sequence of Pseudoalteromonas citrea.</title>
        <authorList>
            <person name="Xie B.-B."/>
            <person name="Rong J.-C."/>
            <person name="Qin Q.-L."/>
            <person name="Zhang Y.-Z."/>
        </authorList>
    </citation>
    <scope>NUCLEOTIDE SEQUENCE</scope>
    <source>
        <strain evidence="2">DSM 8771</strain>
    </source>
</reference>
<dbReference type="Proteomes" id="UP000016487">
    <property type="component" value="Unassembled WGS sequence"/>
</dbReference>
<dbReference type="PROSITE" id="PS51186">
    <property type="entry name" value="GNAT"/>
    <property type="match status" value="1"/>
</dbReference>
<dbReference type="Gene3D" id="3.40.630.30">
    <property type="match status" value="1"/>
</dbReference>
<name>A0AAD4AK35_9GAMM</name>
<proteinExistence type="predicted"/>
<dbReference type="RefSeq" id="WP_010363190.1">
    <property type="nucleotide sequence ID" value="NZ_AHBZ03000014.1"/>
</dbReference>
<dbReference type="EMBL" id="AHBZ03000014">
    <property type="protein sequence ID" value="KAF7773777.1"/>
    <property type="molecule type" value="Genomic_DNA"/>
</dbReference>
<gene>
    <name evidence="2" type="ORF">PCIT_a0096</name>
</gene>
<dbReference type="AlphaFoldDB" id="A0AAD4AK35"/>
<accession>A0AAD4AK35</accession>
<dbReference type="InterPro" id="IPR016181">
    <property type="entry name" value="Acyl_CoA_acyltransferase"/>
</dbReference>
<dbReference type="InterPro" id="IPR000182">
    <property type="entry name" value="GNAT_dom"/>
</dbReference>
<reference evidence="2" key="1">
    <citation type="journal article" date="2012" name="J. Bacteriol.">
        <title>Genome sequences of type strains of seven species of the marine bacterium Pseudoalteromonas.</title>
        <authorList>
            <person name="Xie B.B."/>
            <person name="Shu Y.L."/>
            <person name="Qin Q.L."/>
            <person name="Rong J.C."/>
            <person name="Zhang X.Y."/>
            <person name="Chen X.L."/>
            <person name="Shi M."/>
            <person name="He H.L."/>
            <person name="Zhou B.C."/>
            <person name="Zhang Y.Z."/>
        </authorList>
    </citation>
    <scope>NUCLEOTIDE SEQUENCE</scope>
    <source>
        <strain evidence="2">DSM 8771</strain>
    </source>
</reference>
<sequence>MIRLLDNTKHTVATQIYDVFQASYKIEAALIGIAYFPPLARMIDDINAAKTLFYGYFEEQELAAVVEISMQDTVLSIDSLTVSPAFFRKGIARKLLCFVMDEYPFSCALVETAAVNAPAIALYQKQGFVVFKKWTPDHGVEKVAMSISNTEHS</sequence>
<evidence type="ECO:0000313" key="2">
    <source>
        <dbReference type="EMBL" id="KAF7773777.1"/>
    </source>
</evidence>
<dbReference type="Pfam" id="PF00583">
    <property type="entry name" value="Acetyltransf_1"/>
    <property type="match status" value="1"/>
</dbReference>
<evidence type="ECO:0000259" key="1">
    <source>
        <dbReference type="PROSITE" id="PS51186"/>
    </source>
</evidence>
<dbReference type="SUPFAM" id="SSF55729">
    <property type="entry name" value="Acyl-CoA N-acyltransferases (Nat)"/>
    <property type="match status" value="1"/>
</dbReference>
<organism evidence="2 3">
    <name type="scientific">Pseudoalteromonas citrea</name>
    <dbReference type="NCBI Taxonomy" id="43655"/>
    <lineage>
        <taxon>Bacteria</taxon>
        <taxon>Pseudomonadati</taxon>
        <taxon>Pseudomonadota</taxon>
        <taxon>Gammaproteobacteria</taxon>
        <taxon>Alteromonadales</taxon>
        <taxon>Pseudoalteromonadaceae</taxon>
        <taxon>Pseudoalteromonas</taxon>
    </lineage>
</organism>
<dbReference type="GO" id="GO:0016747">
    <property type="term" value="F:acyltransferase activity, transferring groups other than amino-acyl groups"/>
    <property type="evidence" value="ECO:0007669"/>
    <property type="project" value="InterPro"/>
</dbReference>
<dbReference type="CDD" id="cd04301">
    <property type="entry name" value="NAT_SF"/>
    <property type="match status" value="1"/>
</dbReference>
<protein>
    <recommendedName>
        <fullName evidence="1">N-acetyltransferase domain-containing protein</fullName>
    </recommendedName>
</protein>
<feature type="domain" description="N-acetyltransferase" evidence="1">
    <location>
        <begin position="1"/>
        <end position="150"/>
    </location>
</feature>
<evidence type="ECO:0000313" key="3">
    <source>
        <dbReference type="Proteomes" id="UP000016487"/>
    </source>
</evidence>